<keyword evidence="3" id="KW-0433">Leucine-rich repeat</keyword>
<dbReference type="InterPro" id="IPR052489">
    <property type="entry name" value="LRWD1"/>
</dbReference>
<dbReference type="SMART" id="SM00320">
    <property type="entry name" value="WD40"/>
    <property type="match status" value="3"/>
</dbReference>
<evidence type="ECO:0000256" key="1">
    <source>
        <dbReference type="ARBA" id="ARBA00004286"/>
    </source>
</evidence>
<dbReference type="GO" id="GO:0003682">
    <property type="term" value="F:chromatin binding"/>
    <property type="evidence" value="ECO:0007669"/>
    <property type="project" value="TreeGrafter"/>
</dbReference>
<comment type="subcellular location">
    <subcellularLocation>
        <location evidence="1">Chromosome</location>
    </subcellularLocation>
</comment>
<evidence type="ECO:0000256" key="2">
    <source>
        <dbReference type="ARBA" id="ARBA00022454"/>
    </source>
</evidence>
<proteinExistence type="predicted"/>
<evidence type="ECO:0000259" key="4">
    <source>
        <dbReference type="Pfam" id="PF23215"/>
    </source>
</evidence>
<dbReference type="InterPro" id="IPR001680">
    <property type="entry name" value="WD40_rpt"/>
</dbReference>
<dbReference type="Gene3D" id="2.130.10.10">
    <property type="entry name" value="YVTN repeat-like/Quinoprotein amine dehydrogenase"/>
    <property type="match status" value="1"/>
</dbReference>
<evidence type="ECO:0000313" key="5">
    <source>
        <dbReference type="Proteomes" id="UP000694843"/>
    </source>
</evidence>
<dbReference type="GeneID" id="108677384"/>
<name>A0A8B7P550_HYAAZ</name>
<evidence type="ECO:0000313" key="6">
    <source>
        <dbReference type="RefSeq" id="XP_018021080.1"/>
    </source>
</evidence>
<keyword evidence="2" id="KW-0158">Chromosome</keyword>
<dbReference type="KEGG" id="hazt:108677384"/>
<dbReference type="GO" id="GO:0005664">
    <property type="term" value="C:nuclear origin of replication recognition complex"/>
    <property type="evidence" value="ECO:0007669"/>
    <property type="project" value="TreeGrafter"/>
</dbReference>
<accession>A0A8B7P550</accession>
<sequence length="497" mass="54512">MTDDGKKSAQPIAASTESTVKLDSALPGVAAHNAKASSSVDPWYEFDEPTPEKIDGDLFYTPSYFLRTHSKNNNPADVSTQIWQCVFAPPSTLGNLVTRDVVATCGGSSVCFIDVTSGDVLLKYNRSTKALASENLYALAWSTLDVIYEEPSELTEPDEATEKVKKKMKGERGSVVAAGGGKSTVVLVDVEEGFCYHMFRTATTKANAIICSLLFHPKKQSWLFCGHEDGHIEIWDVGKLCRPNYNRTECMSLMSLPAVSGDAYNLSYCQQLDLLLAGCDSALLLYQVDMNKVVRGESLQVTKVDLPTPSHFDDKSSNVVDSITLVRDTVLAAKCALHASIYVMDIRKLMEKRRPVTTMKNVNFHLNVTYDDVLSLEWSDTDNYYINMGADPRSCVLVCGDDKGTLWLYDLHAAVTGALPSPLTGSAPLNKPLPPTAKLLWPNLDDPEVEKAGKLRLDSYDIVVDKCCISDGASHVVAVTSNNMVCVWRRGQHSTEL</sequence>
<evidence type="ECO:0000256" key="3">
    <source>
        <dbReference type="ARBA" id="ARBA00022614"/>
    </source>
</evidence>
<dbReference type="RefSeq" id="XP_018021080.1">
    <property type="nucleotide sequence ID" value="XM_018165591.2"/>
</dbReference>
<dbReference type="GO" id="GO:0071169">
    <property type="term" value="P:establishment of protein localization to chromatin"/>
    <property type="evidence" value="ECO:0007669"/>
    <property type="project" value="TreeGrafter"/>
</dbReference>
<feature type="domain" description="Leucine-rich repeat and WD repeat-containing protein 1 WD" evidence="4">
    <location>
        <begin position="58"/>
        <end position="489"/>
    </location>
</feature>
<dbReference type="PANTHER" id="PTHR24370:SF10">
    <property type="entry name" value="LEUCINE-RICH REPEAT AND WD REPEAT-CONTAINING PROTEIN 1"/>
    <property type="match status" value="1"/>
</dbReference>
<dbReference type="InterPro" id="IPR015943">
    <property type="entry name" value="WD40/YVTN_repeat-like_dom_sf"/>
</dbReference>
<protein>
    <submittedName>
        <fullName evidence="6">Leucine-rich repeat and WD repeat-containing protein 1-like</fullName>
    </submittedName>
</protein>
<dbReference type="GO" id="GO:0006325">
    <property type="term" value="P:chromatin organization"/>
    <property type="evidence" value="ECO:0007669"/>
    <property type="project" value="TreeGrafter"/>
</dbReference>
<dbReference type="InterPro" id="IPR036322">
    <property type="entry name" value="WD40_repeat_dom_sf"/>
</dbReference>
<dbReference type="Proteomes" id="UP000694843">
    <property type="component" value="Unplaced"/>
</dbReference>
<dbReference type="PANTHER" id="PTHR24370">
    <property type="entry name" value="OPTICIN"/>
    <property type="match status" value="1"/>
</dbReference>
<reference evidence="6" key="1">
    <citation type="submission" date="2025-08" db="UniProtKB">
        <authorList>
            <consortium name="RefSeq"/>
        </authorList>
    </citation>
    <scope>IDENTIFICATION</scope>
    <source>
        <tissue evidence="6">Whole organism</tissue>
    </source>
</reference>
<organism evidence="5 6">
    <name type="scientific">Hyalella azteca</name>
    <name type="common">Amphipod</name>
    <dbReference type="NCBI Taxonomy" id="294128"/>
    <lineage>
        <taxon>Eukaryota</taxon>
        <taxon>Metazoa</taxon>
        <taxon>Ecdysozoa</taxon>
        <taxon>Arthropoda</taxon>
        <taxon>Crustacea</taxon>
        <taxon>Multicrustacea</taxon>
        <taxon>Malacostraca</taxon>
        <taxon>Eumalacostraca</taxon>
        <taxon>Peracarida</taxon>
        <taxon>Amphipoda</taxon>
        <taxon>Senticaudata</taxon>
        <taxon>Talitrida</taxon>
        <taxon>Talitroidea</taxon>
        <taxon>Hyalellidae</taxon>
        <taxon>Hyalella</taxon>
    </lineage>
</organism>
<dbReference type="Pfam" id="PF23215">
    <property type="entry name" value="WD_LRWD1"/>
    <property type="match status" value="1"/>
</dbReference>
<dbReference type="OrthoDB" id="7318948at2759"/>
<keyword evidence="5" id="KW-1185">Reference proteome</keyword>
<dbReference type="SUPFAM" id="SSF50978">
    <property type="entry name" value="WD40 repeat-like"/>
    <property type="match status" value="1"/>
</dbReference>
<dbReference type="AlphaFoldDB" id="A0A8B7P550"/>
<gene>
    <name evidence="6" type="primary">LOC108677384</name>
</gene>
<dbReference type="InterPro" id="IPR056160">
    <property type="entry name" value="WD_LRWD1"/>
</dbReference>
<dbReference type="OMA" id="IWKCAFE"/>